<accession>A0AA40B4B3</accession>
<dbReference type="Proteomes" id="UP001172101">
    <property type="component" value="Unassembled WGS sequence"/>
</dbReference>
<name>A0AA40B4B3_9PEZI</name>
<dbReference type="EMBL" id="JAUIRO010000002">
    <property type="protein sequence ID" value="KAK0727329.1"/>
    <property type="molecule type" value="Genomic_DNA"/>
</dbReference>
<dbReference type="AlphaFoldDB" id="A0AA40B4B3"/>
<reference evidence="1" key="1">
    <citation type="submission" date="2023-06" db="EMBL/GenBank/DDBJ databases">
        <title>Genome-scale phylogeny and comparative genomics of the fungal order Sordariales.</title>
        <authorList>
            <consortium name="Lawrence Berkeley National Laboratory"/>
            <person name="Hensen N."/>
            <person name="Bonometti L."/>
            <person name="Westerberg I."/>
            <person name="Brannstrom I.O."/>
            <person name="Guillou S."/>
            <person name="Cros-Aarteil S."/>
            <person name="Calhoun S."/>
            <person name="Haridas S."/>
            <person name="Kuo A."/>
            <person name="Mondo S."/>
            <person name="Pangilinan J."/>
            <person name="Riley R."/>
            <person name="LaButti K."/>
            <person name="Andreopoulos B."/>
            <person name="Lipzen A."/>
            <person name="Chen C."/>
            <person name="Yanf M."/>
            <person name="Daum C."/>
            <person name="Ng V."/>
            <person name="Clum A."/>
            <person name="Steindorff A."/>
            <person name="Ohm R."/>
            <person name="Martin F."/>
            <person name="Silar P."/>
            <person name="Natvig D."/>
            <person name="Lalanne C."/>
            <person name="Gautier V."/>
            <person name="Ament-velasquez S.L."/>
            <person name="Kruys A."/>
            <person name="Hutchinson M.I."/>
            <person name="Powell A.J."/>
            <person name="Barry K."/>
            <person name="Miller A.N."/>
            <person name="Grigoriev I.V."/>
            <person name="Debuchy R."/>
            <person name="Gladieux P."/>
            <person name="Thoren M.H."/>
            <person name="Johannesson H."/>
        </authorList>
    </citation>
    <scope>NUCLEOTIDE SEQUENCE</scope>
    <source>
        <strain evidence="1">SMH2392-1A</strain>
    </source>
</reference>
<evidence type="ECO:0000313" key="2">
    <source>
        <dbReference type="Proteomes" id="UP001172101"/>
    </source>
</evidence>
<dbReference type="RefSeq" id="XP_060300184.1">
    <property type="nucleotide sequence ID" value="XM_060441220.1"/>
</dbReference>
<organism evidence="1 2">
    <name type="scientific">Lasiosphaeria miniovina</name>
    <dbReference type="NCBI Taxonomy" id="1954250"/>
    <lineage>
        <taxon>Eukaryota</taxon>
        <taxon>Fungi</taxon>
        <taxon>Dikarya</taxon>
        <taxon>Ascomycota</taxon>
        <taxon>Pezizomycotina</taxon>
        <taxon>Sordariomycetes</taxon>
        <taxon>Sordariomycetidae</taxon>
        <taxon>Sordariales</taxon>
        <taxon>Lasiosphaeriaceae</taxon>
        <taxon>Lasiosphaeria</taxon>
    </lineage>
</organism>
<sequence length="87" mass="10192">MFVHIIIVPGMVCPSRRVLCWGFAFILWCLLGRLIIRSVSSCHSTISALTPHNLSRNCWCSRQYGISVYIFIRELRYTYIYKCFLVV</sequence>
<proteinExistence type="predicted"/>
<keyword evidence="2" id="KW-1185">Reference proteome</keyword>
<dbReference type="GeneID" id="85324490"/>
<gene>
    <name evidence="1" type="ORF">B0T26DRAFT_694098</name>
</gene>
<protein>
    <submittedName>
        <fullName evidence="1">Uncharacterized protein</fullName>
    </submittedName>
</protein>
<comment type="caution">
    <text evidence="1">The sequence shown here is derived from an EMBL/GenBank/DDBJ whole genome shotgun (WGS) entry which is preliminary data.</text>
</comment>
<evidence type="ECO:0000313" key="1">
    <source>
        <dbReference type="EMBL" id="KAK0727329.1"/>
    </source>
</evidence>